<evidence type="ECO:0000313" key="2">
    <source>
        <dbReference type="Proteomes" id="UP001144280"/>
    </source>
</evidence>
<dbReference type="Proteomes" id="UP001144280">
    <property type="component" value="Unassembled WGS sequence"/>
</dbReference>
<keyword evidence="2" id="KW-1185">Reference proteome</keyword>
<accession>A0ABQ5R9N0</accession>
<comment type="caution">
    <text evidence="1">The sequence shown here is derived from an EMBL/GenBank/DDBJ whole genome shotgun (WGS) entry which is preliminary data.</text>
</comment>
<organism evidence="1 2">
    <name type="scientific">Phytohabitans aurantiacus</name>
    <dbReference type="NCBI Taxonomy" id="3016789"/>
    <lineage>
        <taxon>Bacteria</taxon>
        <taxon>Bacillati</taxon>
        <taxon>Actinomycetota</taxon>
        <taxon>Actinomycetes</taxon>
        <taxon>Micromonosporales</taxon>
        <taxon>Micromonosporaceae</taxon>
    </lineage>
</organism>
<name>A0ABQ5R9N0_9ACTN</name>
<reference evidence="1" key="1">
    <citation type="submission" date="2022-12" db="EMBL/GenBank/DDBJ databases">
        <title>New Phytohabitans aurantiacus sp. RD004123 nov., an actinomycete isolated from soil.</title>
        <authorList>
            <person name="Triningsih D.W."/>
            <person name="Harunari E."/>
            <person name="Igarashi Y."/>
        </authorList>
    </citation>
    <scope>NUCLEOTIDE SEQUENCE</scope>
    <source>
        <strain evidence="1">RD004123</strain>
    </source>
</reference>
<gene>
    <name evidence="1" type="ORF">Pa4123_75640</name>
</gene>
<sequence length="70" mass="7818">MSPTMSTVSDDHREQLFTDQAPALAGHPWFGYLATPVVLPEPVELSTTDPPGQLVMAELEWQGRRLVWGR</sequence>
<evidence type="ECO:0000313" key="1">
    <source>
        <dbReference type="EMBL" id="GLI02286.1"/>
    </source>
</evidence>
<protein>
    <submittedName>
        <fullName evidence="1">Uncharacterized protein</fullName>
    </submittedName>
</protein>
<proteinExistence type="predicted"/>
<dbReference type="EMBL" id="BSDI01000057">
    <property type="protein sequence ID" value="GLI02286.1"/>
    <property type="molecule type" value="Genomic_DNA"/>
</dbReference>